<comment type="similarity">
    <text evidence="1">Belongs to the AHA1 family.</text>
</comment>
<dbReference type="OrthoDB" id="9805228at2"/>
<organism evidence="3 4">
    <name type="scientific">Methylobacterium gnaphalii</name>
    <dbReference type="NCBI Taxonomy" id="1010610"/>
    <lineage>
        <taxon>Bacteria</taxon>
        <taxon>Pseudomonadati</taxon>
        <taxon>Pseudomonadota</taxon>
        <taxon>Alphaproteobacteria</taxon>
        <taxon>Hyphomicrobiales</taxon>
        <taxon>Methylobacteriaceae</taxon>
        <taxon>Methylobacterium</taxon>
    </lineage>
</organism>
<dbReference type="Gene3D" id="3.30.530.20">
    <property type="match status" value="1"/>
</dbReference>
<dbReference type="InterPro" id="IPR023393">
    <property type="entry name" value="START-like_dom_sf"/>
</dbReference>
<name>A0A512JGB2_9HYPH</name>
<dbReference type="AlphaFoldDB" id="A0A512JGB2"/>
<gene>
    <name evidence="3" type="ORF">MGN01_08360</name>
</gene>
<dbReference type="CDD" id="cd07814">
    <property type="entry name" value="SRPBCC_CalC_Aha1-like"/>
    <property type="match status" value="1"/>
</dbReference>
<dbReference type="Proteomes" id="UP000321750">
    <property type="component" value="Unassembled WGS sequence"/>
</dbReference>
<dbReference type="RefSeq" id="WP_147045332.1">
    <property type="nucleotide sequence ID" value="NZ_BJZV01000003.1"/>
</dbReference>
<accession>A0A512JGB2</accession>
<feature type="domain" description="Activator of Hsp90 ATPase homologue 1/2-like C-terminal" evidence="2">
    <location>
        <begin position="15"/>
        <end position="147"/>
    </location>
</feature>
<keyword evidence="4" id="KW-1185">Reference proteome</keyword>
<dbReference type="Pfam" id="PF08327">
    <property type="entry name" value="AHSA1"/>
    <property type="match status" value="1"/>
</dbReference>
<dbReference type="InterPro" id="IPR013538">
    <property type="entry name" value="ASHA1/2-like_C"/>
</dbReference>
<sequence length="149" mass="16821">MTEREPAVVLTRTIKAPRAEVFRAWTDPSLLQRWLAPGANVVESAETDLRVGGRFLLRTRGPDGLRHAISGTYLSIEPDRHLTQTWIYDGPLDLSAGEETLLSVDLADLGEAVTELRLTHRRITRSDVRDAYRGDWPSCFDKLKTILDH</sequence>
<reference evidence="3 4" key="1">
    <citation type="submission" date="2019-07" db="EMBL/GenBank/DDBJ databases">
        <title>Whole genome shotgun sequence of Methylobacterium gnaphalii NBRC 107716.</title>
        <authorList>
            <person name="Hosoyama A."/>
            <person name="Uohara A."/>
            <person name="Ohji S."/>
            <person name="Ichikawa N."/>
        </authorList>
    </citation>
    <scope>NUCLEOTIDE SEQUENCE [LARGE SCALE GENOMIC DNA]</scope>
    <source>
        <strain evidence="3 4">NBRC 107716</strain>
    </source>
</reference>
<dbReference type="EMBL" id="BJZV01000003">
    <property type="protein sequence ID" value="GEP08991.1"/>
    <property type="molecule type" value="Genomic_DNA"/>
</dbReference>
<evidence type="ECO:0000313" key="3">
    <source>
        <dbReference type="EMBL" id="GEP08991.1"/>
    </source>
</evidence>
<proteinExistence type="inferred from homology"/>
<dbReference type="SUPFAM" id="SSF55961">
    <property type="entry name" value="Bet v1-like"/>
    <property type="match status" value="1"/>
</dbReference>
<evidence type="ECO:0000259" key="2">
    <source>
        <dbReference type="Pfam" id="PF08327"/>
    </source>
</evidence>
<evidence type="ECO:0000313" key="4">
    <source>
        <dbReference type="Proteomes" id="UP000321750"/>
    </source>
</evidence>
<evidence type="ECO:0000256" key="1">
    <source>
        <dbReference type="ARBA" id="ARBA00006817"/>
    </source>
</evidence>
<comment type="caution">
    <text evidence="3">The sequence shown here is derived from an EMBL/GenBank/DDBJ whole genome shotgun (WGS) entry which is preliminary data.</text>
</comment>
<protein>
    <recommendedName>
        <fullName evidence="2">Activator of Hsp90 ATPase homologue 1/2-like C-terminal domain-containing protein</fullName>
    </recommendedName>
</protein>